<dbReference type="RefSeq" id="WP_004025476.1">
    <property type="nucleotide sequence ID" value="NZ_AGFP01000068.1"/>
</dbReference>
<evidence type="ECO:0000313" key="1">
    <source>
        <dbReference type="EMBL" id="QHG89377.1"/>
    </source>
</evidence>
<name>A0A6P1LAY5_MALIO</name>
<accession>A0A6P1LAY5</accession>
<dbReference type="GeneID" id="96866655"/>
<evidence type="ECO:0000313" key="2">
    <source>
        <dbReference type="Proteomes" id="UP000464283"/>
    </source>
</evidence>
<dbReference type="KEGG" id="miw:EER00_00470"/>
<gene>
    <name evidence="1" type="ORF">EER00_00470</name>
</gene>
<dbReference type="EMBL" id="CP033512">
    <property type="protein sequence ID" value="QHG89377.1"/>
    <property type="molecule type" value="Genomic_DNA"/>
</dbReference>
<dbReference type="AlphaFoldDB" id="A0A6P1LAY5"/>
<organism evidence="1 2">
    <name type="scientific">Malacoplasma iowae 695</name>
    <dbReference type="NCBI Taxonomy" id="1048830"/>
    <lineage>
        <taxon>Bacteria</taxon>
        <taxon>Bacillati</taxon>
        <taxon>Mycoplasmatota</taxon>
        <taxon>Mycoplasmoidales</taxon>
        <taxon>Mycoplasmoidaceae</taxon>
        <taxon>Malacoplasma</taxon>
    </lineage>
</organism>
<sequence>MKLKINKNNSFLFKNIEELNNVNFLDDDQEQQASDFDDQDLSDGVSEKLLDYYHEREFHDYYDQQSSHFSIKEYLFNLKSTKNSLWFLFVYLLVFFIINYLISNYILYVTIFNQSVSINNNFLIWSNYVTRIFMIVFFVISFVLTLFSNIGFLISNKNFNDRLIRNSIIQFIYILIILFECLSFLHFDLFSNKTLEQIGYFFSFVSWNDNLLYVNIFLLPILIYFFNNQEKTNKKTKDIKNNNLVYFLCIVSIIAILFIIISNNVYDNISLDAKDNYSIFTNVIVLVLSLITIIIGINSKSMALIVAKKFSEKNYKLAYHCFCMFFFFIRILSIITLLLSITNLATTLWNYLNFQNNLNSGISTSSLNYSGIVLINFAKVSNIDFTNASLGGNLTNYQVSFGYSISSFTFVLFVFLFIPLSLFLYLYDIHFLKNKNIYNQDQMNNQYNNKTIISNNNMGNVVMSQNQSYIEDIKAAFELLEKNIITKEEYAEIKRKIIEKI</sequence>
<proteinExistence type="predicted"/>
<reference evidence="2" key="1">
    <citation type="submission" date="2018-11" db="EMBL/GenBank/DDBJ databases">
        <title>The first complete genome sequence of Mycoplasma iowae strain 695.</title>
        <authorList>
            <person name="Ghanem M."/>
            <person name="El-Gazzar M."/>
        </authorList>
    </citation>
    <scope>NUCLEOTIDE SEQUENCE [LARGE SCALE GENOMIC DNA]</scope>
    <source>
        <strain evidence="2">695</strain>
    </source>
</reference>
<dbReference type="Proteomes" id="UP000464283">
    <property type="component" value="Chromosome"/>
</dbReference>
<protein>
    <submittedName>
        <fullName evidence="1">Uncharacterized protein</fullName>
    </submittedName>
</protein>